<dbReference type="EC" id="4.1.3.16" evidence="7"/>
<sequence length="206" mass="21653">MLKQLKENYFFAVIRGKDENDALEIARHAILGGIKNIEITFSTPNAAQVIAELDQEFSDDLSVIVGAGTVMTTDLAQTAIDAGAKFLVSPHFSEAIQDLAAQHDVFYFPGCATATEIVAAQTAGCQIIKLFPGGVLGPTFIKDIHGPIPEVNLMPSGGVSVANVADWKKAGACAVGIGSALASKIAELGYESVTEIARSFVEAVEE</sequence>
<organism evidence="7 9">
    <name type="scientific">Streptococcus zhangguiae</name>
    <dbReference type="NCBI Taxonomy" id="2664091"/>
    <lineage>
        <taxon>Bacteria</taxon>
        <taxon>Bacillati</taxon>
        <taxon>Bacillota</taxon>
        <taxon>Bacilli</taxon>
        <taxon>Lactobacillales</taxon>
        <taxon>Streptococcaceae</taxon>
        <taxon>Streptococcus</taxon>
    </lineage>
</organism>
<dbReference type="NCBIfam" id="TIGR01182">
    <property type="entry name" value="eda"/>
    <property type="match status" value="1"/>
</dbReference>
<name>A0A6I4RI81_9STRE</name>
<dbReference type="EMBL" id="WLCG01000007">
    <property type="protein sequence ID" value="MTB64530.1"/>
    <property type="molecule type" value="Genomic_DNA"/>
</dbReference>
<comment type="similarity">
    <text evidence="2">Belongs to the KHG/KDPG aldolase family.</text>
</comment>
<dbReference type="PANTHER" id="PTHR30246:SF1">
    <property type="entry name" value="2-DEHYDRO-3-DEOXY-6-PHOSPHOGALACTONATE ALDOLASE-RELATED"/>
    <property type="match status" value="1"/>
</dbReference>
<dbReference type="Pfam" id="PF01081">
    <property type="entry name" value="Aldolase"/>
    <property type="match status" value="1"/>
</dbReference>
<comment type="subunit">
    <text evidence="3">Homotrimer.</text>
</comment>
<dbReference type="SUPFAM" id="SSF51569">
    <property type="entry name" value="Aldolase"/>
    <property type="match status" value="1"/>
</dbReference>
<dbReference type="GO" id="GO:0008700">
    <property type="term" value="F:(R,S)-4-hydroxy-2-oxoglutarate aldolase activity"/>
    <property type="evidence" value="ECO:0007669"/>
    <property type="project" value="UniProtKB-EC"/>
</dbReference>
<dbReference type="InterPro" id="IPR013785">
    <property type="entry name" value="Aldolase_TIM"/>
</dbReference>
<reference evidence="7 9" key="1">
    <citation type="submission" date="2019-10" db="EMBL/GenBank/DDBJ databases">
        <title>Streptococcis sp, isolated from the respiratory tract of Marmot.</title>
        <authorList>
            <person name="Zhang G."/>
        </authorList>
    </citation>
    <scope>NUCLEOTIDE SEQUENCE [LARGE SCALE GENOMIC DNA]</scope>
    <source>
        <strain evidence="9">zg-70</strain>
        <strain evidence="7">Zg-70</strain>
    </source>
</reference>
<comment type="caution">
    <text evidence="7">The sequence shown here is derived from an EMBL/GenBank/DDBJ whole genome shotgun (WGS) entry which is preliminary data.</text>
</comment>
<dbReference type="Proteomes" id="UP000435060">
    <property type="component" value="Unassembled WGS sequence"/>
</dbReference>
<dbReference type="EMBL" id="WUBJ01000006">
    <property type="protein sequence ID" value="MWV56517.1"/>
    <property type="molecule type" value="Genomic_DNA"/>
</dbReference>
<evidence type="ECO:0000256" key="4">
    <source>
        <dbReference type="ARBA" id="ARBA00023239"/>
    </source>
</evidence>
<dbReference type="GO" id="GO:0008675">
    <property type="term" value="F:2-dehydro-3-deoxy-phosphogluconate aldolase activity"/>
    <property type="evidence" value="ECO:0007669"/>
    <property type="project" value="UniProtKB-EC"/>
</dbReference>
<keyword evidence="4 7" id="KW-0456">Lyase</keyword>
<evidence type="ECO:0000256" key="1">
    <source>
        <dbReference type="ARBA" id="ARBA00004761"/>
    </source>
</evidence>
<evidence type="ECO:0000313" key="7">
    <source>
        <dbReference type="EMBL" id="MWV56517.1"/>
    </source>
</evidence>
<dbReference type="AlphaFoldDB" id="A0A6I4RI81"/>
<protein>
    <submittedName>
        <fullName evidence="7">Bifunctional 4-hydroxy-2-oxoglutarate aldolase/2-dehydro-3-deoxy-phosphogluconate aldolase</fullName>
        <ecNumber evidence="7">4.1.2.14</ecNumber>
        <ecNumber evidence="7">4.1.3.16</ecNumber>
    </submittedName>
</protein>
<evidence type="ECO:0000256" key="5">
    <source>
        <dbReference type="ARBA" id="ARBA00023277"/>
    </source>
</evidence>
<keyword evidence="5" id="KW-0119">Carbohydrate metabolism</keyword>
<evidence type="ECO:0000256" key="2">
    <source>
        <dbReference type="ARBA" id="ARBA00006906"/>
    </source>
</evidence>
<evidence type="ECO:0000313" key="9">
    <source>
        <dbReference type="Proteomes" id="UP000435423"/>
    </source>
</evidence>
<dbReference type="EC" id="4.1.2.14" evidence="7"/>
<comment type="pathway">
    <text evidence="1">Carbohydrate acid metabolism.</text>
</comment>
<dbReference type="Gene3D" id="3.20.20.70">
    <property type="entry name" value="Aldolase class I"/>
    <property type="match status" value="1"/>
</dbReference>
<dbReference type="RefSeq" id="WP_154608446.1">
    <property type="nucleotide sequence ID" value="NZ_CP072115.1"/>
</dbReference>
<dbReference type="Proteomes" id="UP000435423">
    <property type="component" value="Unassembled WGS sequence"/>
</dbReference>
<evidence type="ECO:0000256" key="3">
    <source>
        <dbReference type="ARBA" id="ARBA00011233"/>
    </source>
</evidence>
<dbReference type="PANTHER" id="PTHR30246">
    <property type="entry name" value="2-KETO-3-DEOXY-6-PHOSPHOGLUCONATE ALDOLASE"/>
    <property type="match status" value="1"/>
</dbReference>
<reference evidence="6 8" key="2">
    <citation type="submission" date="2019-11" db="EMBL/GenBank/DDBJ databases">
        <title>Streptococcis sp. isolated from the respiratory tract of Marmot.</title>
        <authorList>
            <person name="Zhang G."/>
        </authorList>
    </citation>
    <scope>NUCLEOTIDE SEQUENCE [LARGE SCALE GENOMIC DNA]</scope>
    <source>
        <strain evidence="8">zg-86</strain>
        <strain evidence="6">Zg-86</strain>
    </source>
</reference>
<proteinExistence type="inferred from homology"/>
<dbReference type="CDD" id="cd00452">
    <property type="entry name" value="KDPG_aldolase"/>
    <property type="match status" value="1"/>
</dbReference>
<keyword evidence="8" id="KW-1185">Reference proteome</keyword>
<accession>A0A6I4RI81</accession>
<gene>
    <name evidence="7" type="primary">eda</name>
    <name evidence="6" type="ORF">GGG87_05935</name>
    <name evidence="7" type="ORF">GGH11_05970</name>
</gene>
<evidence type="ECO:0000313" key="6">
    <source>
        <dbReference type="EMBL" id="MTB64530.1"/>
    </source>
</evidence>
<evidence type="ECO:0000313" key="8">
    <source>
        <dbReference type="Proteomes" id="UP000435060"/>
    </source>
</evidence>
<dbReference type="InterPro" id="IPR000887">
    <property type="entry name" value="Aldlse_KDPG_KHG"/>
</dbReference>